<dbReference type="AlphaFoldDB" id="A0A1J5DU72"/>
<sequence>MFQTLEAVTDEQGNVRLIEPVELPAGWRVLVTIIDKPKINVPETMLLSEYVLAKDWNRFEEDKAWLHLQREQSF</sequence>
<proteinExistence type="predicted"/>
<comment type="caution">
    <text evidence="1">The sequence shown here is derived from an EMBL/GenBank/DDBJ whole genome shotgun (WGS) entry which is preliminary data.</text>
</comment>
<gene>
    <name evidence="1" type="ORF">AUJ95_06070</name>
</gene>
<evidence type="ECO:0000313" key="2">
    <source>
        <dbReference type="Proteomes" id="UP000183085"/>
    </source>
</evidence>
<reference evidence="1 2" key="1">
    <citation type="journal article" date="2016" name="Environ. Microbiol.">
        <title>Genomic resolution of a cold subsurface aquifer community provides metabolic insights for novel microbes adapted to high CO concentrations.</title>
        <authorList>
            <person name="Probst A.J."/>
            <person name="Castelle C.J."/>
            <person name="Singh A."/>
            <person name="Brown C.T."/>
            <person name="Anantharaman K."/>
            <person name="Sharon I."/>
            <person name="Hug L.A."/>
            <person name="Burstein D."/>
            <person name="Emerson J.B."/>
            <person name="Thomas B.C."/>
            <person name="Banfield J.F."/>
        </authorList>
    </citation>
    <scope>NUCLEOTIDE SEQUENCE [LARGE SCALE GENOMIC DNA]</scope>
    <source>
        <strain evidence="1">CG2_30_40_21</strain>
    </source>
</reference>
<dbReference type="Proteomes" id="UP000183085">
    <property type="component" value="Unassembled WGS sequence"/>
</dbReference>
<protein>
    <recommendedName>
        <fullName evidence="3">DUF104 domain-containing protein</fullName>
    </recommendedName>
</protein>
<name>A0A1J5DU72_9BACT</name>
<accession>A0A1J5DU72</accession>
<evidence type="ECO:0000313" key="1">
    <source>
        <dbReference type="EMBL" id="OIP39003.1"/>
    </source>
</evidence>
<organism evidence="1 2">
    <name type="scientific">Candidatus Desantisbacteria bacterium CG2_30_40_21</name>
    <dbReference type="NCBI Taxonomy" id="1817895"/>
    <lineage>
        <taxon>Bacteria</taxon>
        <taxon>Candidatus Desantisiibacteriota</taxon>
    </lineage>
</organism>
<evidence type="ECO:0008006" key="3">
    <source>
        <dbReference type="Google" id="ProtNLM"/>
    </source>
</evidence>
<dbReference type="EMBL" id="MNYI01000164">
    <property type="protein sequence ID" value="OIP39003.1"/>
    <property type="molecule type" value="Genomic_DNA"/>
</dbReference>